<keyword evidence="2" id="KW-1185">Reference proteome</keyword>
<sequence>MLGFLSVFQISQGQEEDEAKRNYDFHLLVGSSVSDTYFSFTNETESDTEPGVGISVGIGTALNLSKTFYLTLDYVLRLRRSKDIYFDNNFNLYYLSFPGALNIRVNKILDIAFGPQVEIIIFTNGNDRKDGEMFSHSLEHRNLGIHLGPIIHLSEKSSIALKYFAGLNNIGINYEGLYREFRIKSFGLRYSYRF</sequence>
<name>A0A1I1KQU7_9FLAO</name>
<proteinExistence type="predicted"/>
<accession>A0A1I1KQU7</accession>
<evidence type="ECO:0000313" key="1">
    <source>
        <dbReference type="EMBL" id="SFC63204.1"/>
    </source>
</evidence>
<dbReference type="STRING" id="1334022.SAMN04487907_106122"/>
<evidence type="ECO:0000313" key="2">
    <source>
        <dbReference type="Proteomes" id="UP000199438"/>
    </source>
</evidence>
<evidence type="ECO:0008006" key="3">
    <source>
        <dbReference type="Google" id="ProtNLM"/>
    </source>
</evidence>
<gene>
    <name evidence="1" type="ORF">SAMN04487907_106122</name>
</gene>
<dbReference type="Proteomes" id="UP000199438">
    <property type="component" value="Unassembled WGS sequence"/>
</dbReference>
<organism evidence="1 2">
    <name type="scientific">Zunongwangia mangrovi</name>
    <dbReference type="NCBI Taxonomy" id="1334022"/>
    <lineage>
        <taxon>Bacteria</taxon>
        <taxon>Pseudomonadati</taxon>
        <taxon>Bacteroidota</taxon>
        <taxon>Flavobacteriia</taxon>
        <taxon>Flavobacteriales</taxon>
        <taxon>Flavobacteriaceae</taxon>
        <taxon>Zunongwangia</taxon>
    </lineage>
</organism>
<dbReference type="AlphaFoldDB" id="A0A1I1KQU7"/>
<protein>
    <recommendedName>
        <fullName evidence="3">Outer membrane protein beta-barrel domain-containing protein</fullName>
    </recommendedName>
</protein>
<reference evidence="2" key="1">
    <citation type="submission" date="2016-10" db="EMBL/GenBank/DDBJ databases">
        <authorList>
            <person name="Varghese N."/>
            <person name="Submissions S."/>
        </authorList>
    </citation>
    <scope>NUCLEOTIDE SEQUENCE [LARGE SCALE GENOMIC DNA]</scope>
    <source>
        <strain evidence="2">DSM 24499</strain>
    </source>
</reference>
<dbReference type="EMBL" id="FOKV01000006">
    <property type="protein sequence ID" value="SFC63204.1"/>
    <property type="molecule type" value="Genomic_DNA"/>
</dbReference>